<dbReference type="InterPro" id="IPR008972">
    <property type="entry name" value="Cupredoxin"/>
</dbReference>
<accession>A0ABV0KJ91</accession>
<keyword evidence="1" id="KW-0472">Membrane</keyword>
<feature type="domain" description="EfeO-type cupredoxin-like" evidence="2">
    <location>
        <begin position="74"/>
        <end position="175"/>
    </location>
</feature>
<dbReference type="SUPFAM" id="SSF49503">
    <property type="entry name" value="Cupredoxins"/>
    <property type="match status" value="1"/>
</dbReference>
<organism evidence="3 4">
    <name type="scientific">Stenomitos frigidus AS-A4</name>
    <dbReference type="NCBI Taxonomy" id="2933935"/>
    <lineage>
        <taxon>Bacteria</taxon>
        <taxon>Bacillati</taxon>
        <taxon>Cyanobacteriota</taxon>
        <taxon>Cyanophyceae</taxon>
        <taxon>Leptolyngbyales</taxon>
        <taxon>Leptolyngbyaceae</taxon>
        <taxon>Stenomitos</taxon>
    </lineage>
</organism>
<dbReference type="RefSeq" id="WP_190447680.1">
    <property type="nucleotide sequence ID" value="NZ_JAMPLM010000005.1"/>
</dbReference>
<dbReference type="Gene3D" id="2.60.40.420">
    <property type="entry name" value="Cupredoxins - blue copper proteins"/>
    <property type="match status" value="1"/>
</dbReference>
<sequence length="196" mass="21326">MFNRKTLVAELAGLGLFLGLASSVALLSSSDYANAQMAMAMPDHQTTQFHRLEQPLGLKIGVVVGGAALIGLELWWFLFSKKQSHKAEATQGVQELTIIVDGGYEPSRIVASVGQPVRLNFFRKDPSSCLETVLVPAFHIARKLNLNQVTAVEFTPDKPGHYPFTCGMNMFQGVVEVEAAAPKPMRQLTALQGDLN</sequence>
<name>A0ABV0KJ91_9CYAN</name>
<feature type="transmembrane region" description="Helical" evidence="1">
    <location>
        <begin position="56"/>
        <end position="78"/>
    </location>
</feature>
<reference evidence="3 4" key="1">
    <citation type="submission" date="2022-04" db="EMBL/GenBank/DDBJ databases">
        <title>Positive selection, recombination, and allopatry shape intraspecific diversity of widespread and dominant cyanobacteria.</title>
        <authorList>
            <person name="Wei J."/>
            <person name="Shu W."/>
            <person name="Hu C."/>
        </authorList>
    </citation>
    <scope>NUCLEOTIDE SEQUENCE [LARGE SCALE GENOMIC DNA]</scope>
    <source>
        <strain evidence="3 4">AS-A4</strain>
    </source>
</reference>
<dbReference type="InterPro" id="IPR028096">
    <property type="entry name" value="EfeO_Cupredoxin"/>
</dbReference>
<evidence type="ECO:0000256" key="1">
    <source>
        <dbReference type="SAM" id="Phobius"/>
    </source>
</evidence>
<keyword evidence="1" id="KW-0812">Transmembrane</keyword>
<gene>
    <name evidence="3" type="ORF">NDI38_08315</name>
</gene>
<keyword evidence="4" id="KW-1185">Reference proteome</keyword>
<protein>
    <submittedName>
        <fullName evidence="3">Cupredoxin domain-containing protein</fullName>
    </submittedName>
</protein>
<comment type="caution">
    <text evidence="3">The sequence shown here is derived from an EMBL/GenBank/DDBJ whole genome shotgun (WGS) entry which is preliminary data.</text>
</comment>
<dbReference type="Pfam" id="PF13473">
    <property type="entry name" value="Cupredoxin_1"/>
    <property type="match status" value="1"/>
</dbReference>
<proteinExistence type="predicted"/>
<dbReference type="Proteomes" id="UP001476950">
    <property type="component" value="Unassembled WGS sequence"/>
</dbReference>
<keyword evidence="1" id="KW-1133">Transmembrane helix</keyword>
<evidence type="ECO:0000313" key="4">
    <source>
        <dbReference type="Proteomes" id="UP001476950"/>
    </source>
</evidence>
<dbReference type="EMBL" id="JAMPLM010000005">
    <property type="protein sequence ID" value="MEP1058440.1"/>
    <property type="molecule type" value="Genomic_DNA"/>
</dbReference>
<evidence type="ECO:0000259" key="2">
    <source>
        <dbReference type="Pfam" id="PF13473"/>
    </source>
</evidence>
<evidence type="ECO:0000313" key="3">
    <source>
        <dbReference type="EMBL" id="MEP1058440.1"/>
    </source>
</evidence>